<dbReference type="InterPro" id="IPR010987">
    <property type="entry name" value="Glutathione-S-Trfase_C-like"/>
</dbReference>
<evidence type="ECO:0000313" key="4">
    <source>
        <dbReference type="Proteomes" id="UP000522313"/>
    </source>
</evidence>
<gene>
    <name evidence="3" type="ORF">F4693_000623</name>
</gene>
<reference evidence="3 4" key="2">
    <citation type="submission" date="2020-08" db="EMBL/GenBank/DDBJ databases">
        <authorList>
            <person name="Partida-Martinez L."/>
            <person name="Huntemann M."/>
            <person name="Clum A."/>
            <person name="Wang J."/>
            <person name="Palaniappan K."/>
            <person name="Ritter S."/>
            <person name="Chen I.-M."/>
            <person name="Stamatis D."/>
            <person name="Reddy T."/>
            <person name="O'Malley R."/>
            <person name="Daum C."/>
            <person name="Shapiro N."/>
            <person name="Ivanova N."/>
            <person name="Kyrpides N."/>
            <person name="Woyke T."/>
        </authorList>
    </citation>
    <scope>NUCLEOTIDE SEQUENCE [LARGE SCALE GENOMIC DNA]</scope>
    <source>
        <strain evidence="3 4">AS3.13</strain>
    </source>
</reference>
<dbReference type="AlphaFoldDB" id="A0A7X0J9R2"/>
<name>A0A7X0J9R2_9SPHN</name>
<dbReference type="Proteomes" id="UP000522313">
    <property type="component" value="Unassembled WGS sequence"/>
</dbReference>
<dbReference type="Gene3D" id="3.40.30.10">
    <property type="entry name" value="Glutaredoxin"/>
    <property type="match status" value="1"/>
</dbReference>
<dbReference type="PANTHER" id="PTHR43968">
    <property type="match status" value="1"/>
</dbReference>
<proteinExistence type="predicted"/>
<feature type="domain" description="GST C-terminal" evidence="2">
    <location>
        <begin position="82"/>
        <end position="227"/>
    </location>
</feature>
<dbReference type="InterPro" id="IPR050983">
    <property type="entry name" value="GST_Omega/HSP26"/>
</dbReference>
<reference evidence="3 4" key="1">
    <citation type="submission" date="2020-08" db="EMBL/GenBank/DDBJ databases">
        <title>The Agave Microbiome: Exploring the role of microbial communities in plant adaptations to desert environments.</title>
        <authorList>
            <person name="Partida-Martinez L.P."/>
        </authorList>
    </citation>
    <scope>NUCLEOTIDE SEQUENCE [LARGE SCALE GENOMIC DNA]</scope>
    <source>
        <strain evidence="3 4">AS3.13</strain>
    </source>
</reference>
<dbReference type="InterPro" id="IPR036282">
    <property type="entry name" value="Glutathione-S-Trfase_C_sf"/>
</dbReference>
<dbReference type="Pfam" id="PF00043">
    <property type="entry name" value="GST_C"/>
    <property type="match status" value="1"/>
</dbReference>
<dbReference type="SUPFAM" id="SSF47616">
    <property type="entry name" value="GST C-terminal domain-like"/>
    <property type="match status" value="1"/>
</dbReference>
<dbReference type="SUPFAM" id="SSF52833">
    <property type="entry name" value="Thioredoxin-like"/>
    <property type="match status" value="1"/>
</dbReference>
<keyword evidence="3" id="KW-0808">Transferase</keyword>
<evidence type="ECO:0000259" key="1">
    <source>
        <dbReference type="PROSITE" id="PS50404"/>
    </source>
</evidence>
<dbReference type="PROSITE" id="PS50405">
    <property type="entry name" value="GST_CTER"/>
    <property type="match status" value="1"/>
</dbReference>
<dbReference type="Pfam" id="PF13417">
    <property type="entry name" value="GST_N_3"/>
    <property type="match status" value="1"/>
</dbReference>
<dbReference type="CDD" id="cd03196">
    <property type="entry name" value="GST_C_5"/>
    <property type="match status" value="1"/>
</dbReference>
<dbReference type="GO" id="GO:0016740">
    <property type="term" value="F:transferase activity"/>
    <property type="evidence" value="ECO:0007669"/>
    <property type="project" value="UniProtKB-KW"/>
</dbReference>
<feature type="domain" description="GST N-terminal" evidence="1">
    <location>
        <begin position="12"/>
        <end position="91"/>
    </location>
</feature>
<protein>
    <submittedName>
        <fullName evidence="3">Glutathione S-transferase</fullName>
    </submittedName>
</protein>
<dbReference type="InterPro" id="IPR004045">
    <property type="entry name" value="Glutathione_S-Trfase_N"/>
</dbReference>
<dbReference type="RefSeq" id="WP_184504096.1">
    <property type="nucleotide sequence ID" value="NZ_JACHBT010000003.1"/>
</dbReference>
<dbReference type="PROSITE" id="PS50404">
    <property type="entry name" value="GST_NTER"/>
    <property type="match status" value="1"/>
</dbReference>
<evidence type="ECO:0000313" key="3">
    <source>
        <dbReference type="EMBL" id="MBB6503668.1"/>
    </source>
</evidence>
<dbReference type="PANTHER" id="PTHR43968:SF6">
    <property type="entry name" value="GLUTATHIONE S-TRANSFERASE OMEGA"/>
    <property type="match status" value="1"/>
</dbReference>
<dbReference type="InterPro" id="IPR036249">
    <property type="entry name" value="Thioredoxin-like_sf"/>
</dbReference>
<sequence>MGLNGGAASTGCRPLLYSFRRCPYAIRARLALLASGTVCIIREVKLSAKPAGLLAASPKATVPVLVLPDGSVLDESLDIMRTVLARHDPAGWLDRTDSNLIDANDGPFKHHLDRAKYPERHDSDPDTHRAACLQLLRPLEERLSVTRFLCGDAMGFADAAILPFVRQFAAIDCGWFDARSLPKTRHWLDGLVNSDLFDAAMVRLPPWRDGDPDTLFPITKDSSAAPVCQVDDSGRR</sequence>
<dbReference type="Gene3D" id="1.20.1050.10">
    <property type="match status" value="1"/>
</dbReference>
<dbReference type="EMBL" id="JACHBT010000003">
    <property type="protein sequence ID" value="MBB6503668.1"/>
    <property type="molecule type" value="Genomic_DNA"/>
</dbReference>
<accession>A0A7X0J9R2</accession>
<organism evidence="3 4">
    <name type="scientific">Sphingomonas endophytica</name>
    <dbReference type="NCBI Taxonomy" id="869719"/>
    <lineage>
        <taxon>Bacteria</taxon>
        <taxon>Pseudomonadati</taxon>
        <taxon>Pseudomonadota</taxon>
        <taxon>Alphaproteobacteria</taxon>
        <taxon>Sphingomonadales</taxon>
        <taxon>Sphingomonadaceae</taxon>
        <taxon>Sphingomonas</taxon>
    </lineage>
</organism>
<dbReference type="GO" id="GO:0005737">
    <property type="term" value="C:cytoplasm"/>
    <property type="evidence" value="ECO:0007669"/>
    <property type="project" value="TreeGrafter"/>
</dbReference>
<evidence type="ECO:0000259" key="2">
    <source>
        <dbReference type="PROSITE" id="PS50405"/>
    </source>
</evidence>
<comment type="caution">
    <text evidence="3">The sequence shown here is derived from an EMBL/GenBank/DDBJ whole genome shotgun (WGS) entry which is preliminary data.</text>
</comment>
<dbReference type="InterPro" id="IPR004046">
    <property type="entry name" value="GST_C"/>
</dbReference>